<accession>A0A0A9H252</accession>
<proteinExistence type="predicted"/>
<evidence type="ECO:0000256" key="1">
    <source>
        <dbReference type="SAM" id="MobiDB-lite"/>
    </source>
</evidence>
<keyword evidence="2" id="KW-1133">Transmembrane helix</keyword>
<dbReference type="AlphaFoldDB" id="A0A0A9H252"/>
<keyword evidence="2" id="KW-0812">Transmembrane</keyword>
<keyword evidence="2" id="KW-0472">Membrane</keyword>
<feature type="compositionally biased region" description="Basic and acidic residues" evidence="1">
    <location>
        <begin position="1"/>
        <end position="10"/>
    </location>
</feature>
<sequence>MEATLLEKSESTPPSAPAGESSQSQGAMAEKTSGTQGYALYGSLTLIPGFGPDGLLKSFSSSNFRWWFTVIFCSWWSMVAAGVPCSLFPHTKLDVVYADLTTRLGMIGNKC</sequence>
<reference evidence="3" key="2">
    <citation type="journal article" date="2015" name="Data Brief">
        <title>Shoot transcriptome of the giant reed, Arundo donax.</title>
        <authorList>
            <person name="Barrero R.A."/>
            <person name="Guerrero F.D."/>
            <person name="Moolhuijzen P."/>
            <person name="Goolsby J.A."/>
            <person name="Tidwell J."/>
            <person name="Bellgard S.E."/>
            <person name="Bellgard M.I."/>
        </authorList>
    </citation>
    <scope>NUCLEOTIDE SEQUENCE</scope>
    <source>
        <tissue evidence="3">Shoot tissue taken approximately 20 cm above the soil surface</tissue>
    </source>
</reference>
<name>A0A0A9H252_ARUDO</name>
<dbReference type="EMBL" id="GBRH01170958">
    <property type="protein sequence ID" value="JAE26938.1"/>
    <property type="molecule type" value="Transcribed_RNA"/>
</dbReference>
<evidence type="ECO:0000313" key="3">
    <source>
        <dbReference type="EMBL" id="JAE26938.1"/>
    </source>
</evidence>
<evidence type="ECO:0000256" key="2">
    <source>
        <dbReference type="SAM" id="Phobius"/>
    </source>
</evidence>
<protein>
    <submittedName>
        <fullName evidence="3">Uncharacterized protein</fullName>
    </submittedName>
</protein>
<organism evidence="3">
    <name type="scientific">Arundo donax</name>
    <name type="common">Giant reed</name>
    <name type="synonym">Donax arundinaceus</name>
    <dbReference type="NCBI Taxonomy" id="35708"/>
    <lineage>
        <taxon>Eukaryota</taxon>
        <taxon>Viridiplantae</taxon>
        <taxon>Streptophyta</taxon>
        <taxon>Embryophyta</taxon>
        <taxon>Tracheophyta</taxon>
        <taxon>Spermatophyta</taxon>
        <taxon>Magnoliopsida</taxon>
        <taxon>Liliopsida</taxon>
        <taxon>Poales</taxon>
        <taxon>Poaceae</taxon>
        <taxon>PACMAD clade</taxon>
        <taxon>Arundinoideae</taxon>
        <taxon>Arundineae</taxon>
        <taxon>Arundo</taxon>
    </lineage>
</organism>
<feature type="compositionally biased region" description="Polar residues" evidence="1">
    <location>
        <begin position="20"/>
        <end position="31"/>
    </location>
</feature>
<reference evidence="3" key="1">
    <citation type="submission" date="2014-09" db="EMBL/GenBank/DDBJ databases">
        <authorList>
            <person name="Magalhaes I.L.F."/>
            <person name="Oliveira U."/>
            <person name="Santos F.R."/>
            <person name="Vidigal T.H.D.A."/>
            <person name="Brescovit A.D."/>
            <person name="Santos A.J."/>
        </authorList>
    </citation>
    <scope>NUCLEOTIDE SEQUENCE</scope>
    <source>
        <tissue evidence="3">Shoot tissue taken approximately 20 cm above the soil surface</tissue>
    </source>
</reference>
<feature type="region of interest" description="Disordered" evidence="1">
    <location>
        <begin position="1"/>
        <end position="31"/>
    </location>
</feature>
<feature type="transmembrane region" description="Helical" evidence="2">
    <location>
        <begin position="64"/>
        <end position="83"/>
    </location>
</feature>